<evidence type="ECO:0000256" key="1">
    <source>
        <dbReference type="ARBA" id="ARBA00000971"/>
    </source>
</evidence>
<gene>
    <name evidence="9" type="primary">Q4I7F9</name>
</gene>
<evidence type="ECO:0000259" key="8">
    <source>
        <dbReference type="PROSITE" id="PS50072"/>
    </source>
</evidence>
<dbReference type="GO" id="GO:0016787">
    <property type="term" value="F:hydrolase activity"/>
    <property type="evidence" value="ECO:0007669"/>
    <property type="project" value="UniProtKB-KW"/>
</dbReference>
<feature type="compositionally biased region" description="Basic and acidic residues" evidence="7">
    <location>
        <begin position="369"/>
        <end position="381"/>
    </location>
</feature>
<name>A0A5K1JX45_9APHY</name>
<dbReference type="PANTHER" id="PTHR11071">
    <property type="entry name" value="PEPTIDYL-PROLYL CIS-TRANS ISOMERASE"/>
    <property type="match status" value="1"/>
</dbReference>
<keyword evidence="4" id="KW-0413">Isomerase</keyword>
<dbReference type="InterPro" id="IPR002130">
    <property type="entry name" value="Cyclophilin-type_PPIase_dom"/>
</dbReference>
<dbReference type="GO" id="GO:0003755">
    <property type="term" value="F:peptidyl-prolyl cis-trans isomerase activity"/>
    <property type="evidence" value="ECO:0007669"/>
    <property type="project" value="UniProtKB-KW"/>
</dbReference>
<dbReference type="Gene3D" id="2.40.100.10">
    <property type="entry name" value="Cyclophilin-like"/>
    <property type="match status" value="1"/>
</dbReference>
<dbReference type="FunFam" id="2.40.100.10:FF:000022">
    <property type="entry name" value="Peptidyl-prolyl cis-trans isomerase CYP95"/>
    <property type="match status" value="1"/>
</dbReference>
<evidence type="ECO:0000256" key="3">
    <source>
        <dbReference type="ARBA" id="ARBA00023110"/>
    </source>
</evidence>
<feature type="region of interest" description="Disordered" evidence="7">
    <location>
        <begin position="217"/>
        <end position="381"/>
    </location>
</feature>
<sequence length="381" mass="43893">MSPTCLPRVHRRFYPQPRHASLPESRVQVAFKSTLATLSMVRPRVFFDVSIDDQPSGRIIFELFNDSAPKTCENFRALCTGEKGLSPISERPLYYKNSIVHRSIKGFMIQAGDFTKRNGTGGESIYGGPFPDEDLTRPLDSEGLLCMANKGPNTNNSQFFITLRDCPHLNGKHVVFGRVIRGYEVAERIAEVPTDEKDRPRLPVVISNSGELMLRAQAQQVTKAKESEPSDRESEEESRRHRKKRRHSSRSPSRDPARSQSRSPPPSGDSEDDRKQRRSSKKNKEKKRKDKSKKHKRSHSESRPRTPDGRPVSETESQYDARLEREENERIEAARKRELERVARRLKEEEERRSRDSGGVRFKGRGRMKYVDPELQRDGRR</sequence>
<feature type="compositionally biased region" description="Basic residues" evidence="7">
    <location>
        <begin position="276"/>
        <end position="298"/>
    </location>
</feature>
<dbReference type="PRINTS" id="PR00153">
    <property type="entry name" value="CSAPPISMRASE"/>
</dbReference>
<feature type="compositionally biased region" description="Basic residues" evidence="7">
    <location>
        <begin position="240"/>
        <end position="249"/>
    </location>
</feature>
<dbReference type="GO" id="GO:0005737">
    <property type="term" value="C:cytoplasm"/>
    <property type="evidence" value="ECO:0007669"/>
    <property type="project" value="TreeGrafter"/>
</dbReference>
<accession>A0A5K1JX45</accession>
<proteinExistence type="predicted"/>
<dbReference type="SUPFAM" id="SSF50891">
    <property type="entry name" value="Cyclophilin-like"/>
    <property type="match status" value="1"/>
</dbReference>
<evidence type="ECO:0000256" key="6">
    <source>
        <dbReference type="ARBA" id="ARBA00076602"/>
    </source>
</evidence>
<evidence type="ECO:0000256" key="4">
    <source>
        <dbReference type="ARBA" id="ARBA00023235"/>
    </source>
</evidence>
<dbReference type="GO" id="GO:0016018">
    <property type="term" value="F:cyclosporin A binding"/>
    <property type="evidence" value="ECO:0007669"/>
    <property type="project" value="TreeGrafter"/>
</dbReference>
<dbReference type="GO" id="GO:0006457">
    <property type="term" value="P:protein folding"/>
    <property type="evidence" value="ECO:0007669"/>
    <property type="project" value="InterPro"/>
</dbReference>
<dbReference type="InterPro" id="IPR020892">
    <property type="entry name" value="Cyclophilin-type_PPIase_CS"/>
</dbReference>
<dbReference type="EC" id="5.2.1.8" evidence="2"/>
<dbReference type="EMBL" id="LR726095">
    <property type="protein sequence ID" value="VWO97050.1"/>
    <property type="molecule type" value="Genomic_DNA"/>
</dbReference>
<dbReference type="InterPro" id="IPR029000">
    <property type="entry name" value="Cyclophilin-like_dom_sf"/>
</dbReference>
<dbReference type="AlphaFoldDB" id="A0A5K1JX45"/>
<evidence type="ECO:0000313" key="9">
    <source>
        <dbReference type="EMBL" id="VWO97050.1"/>
    </source>
</evidence>
<dbReference type="PROSITE" id="PS50072">
    <property type="entry name" value="CSA_PPIASE_2"/>
    <property type="match status" value="1"/>
</dbReference>
<evidence type="ECO:0000256" key="2">
    <source>
        <dbReference type="ARBA" id="ARBA00013194"/>
    </source>
</evidence>
<keyword evidence="9" id="KW-0547">Nucleotide-binding</keyword>
<feature type="compositionally biased region" description="Basic and acidic residues" evidence="7">
    <location>
        <begin position="223"/>
        <end position="232"/>
    </location>
</feature>
<reference evidence="9" key="1">
    <citation type="submission" date="2019-10" db="EMBL/GenBank/DDBJ databases">
        <authorList>
            <person name="Nor Muhammad N."/>
        </authorList>
    </citation>
    <scope>NUCLEOTIDE SEQUENCE</scope>
</reference>
<feature type="compositionally biased region" description="Basic and acidic residues" evidence="7">
    <location>
        <begin position="299"/>
        <end position="358"/>
    </location>
</feature>
<feature type="domain" description="PPIase cyclophilin-type" evidence="8">
    <location>
        <begin position="46"/>
        <end position="211"/>
    </location>
</feature>
<dbReference type="PROSITE" id="PS00170">
    <property type="entry name" value="CSA_PPIASE_1"/>
    <property type="match status" value="1"/>
</dbReference>
<keyword evidence="9" id="KW-0347">Helicase</keyword>
<keyword evidence="9" id="KW-0067">ATP-binding</keyword>
<dbReference type="PANTHER" id="PTHR11071:SF561">
    <property type="entry name" value="PEPTIDYL-PROLYL CIS-TRANS ISOMERASE D-RELATED"/>
    <property type="match status" value="1"/>
</dbReference>
<organism evidence="9">
    <name type="scientific">Ganoderma boninense</name>
    <dbReference type="NCBI Taxonomy" id="34458"/>
    <lineage>
        <taxon>Eukaryota</taxon>
        <taxon>Fungi</taxon>
        <taxon>Dikarya</taxon>
        <taxon>Basidiomycota</taxon>
        <taxon>Agaricomycotina</taxon>
        <taxon>Agaricomycetes</taxon>
        <taxon>Polyporales</taxon>
        <taxon>Polyporaceae</taxon>
        <taxon>Ganoderma</taxon>
    </lineage>
</organism>
<dbReference type="GO" id="GO:0004386">
    <property type="term" value="F:helicase activity"/>
    <property type="evidence" value="ECO:0007669"/>
    <property type="project" value="UniProtKB-KW"/>
</dbReference>
<keyword evidence="9" id="KW-0378">Hydrolase</keyword>
<evidence type="ECO:0000256" key="7">
    <source>
        <dbReference type="SAM" id="MobiDB-lite"/>
    </source>
</evidence>
<dbReference type="Pfam" id="PF00160">
    <property type="entry name" value="Pro_isomerase"/>
    <property type="match status" value="1"/>
</dbReference>
<comment type="catalytic activity">
    <reaction evidence="1">
        <text>[protein]-peptidylproline (omega=180) = [protein]-peptidylproline (omega=0)</text>
        <dbReference type="Rhea" id="RHEA:16237"/>
        <dbReference type="Rhea" id="RHEA-COMP:10747"/>
        <dbReference type="Rhea" id="RHEA-COMP:10748"/>
        <dbReference type="ChEBI" id="CHEBI:83833"/>
        <dbReference type="ChEBI" id="CHEBI:83834"/>
        <dbReference type="EC" id="5.2.1.8"/>
    </reaction>
</comment>
<keyword evidence="3" id="KW-0697">Rotamase</keyword>
<protein>
    <recommendedName>
        <fullName evidence="5">Peptidyl-prolyl cis-trans isomerase D</fullName>
        <ecNumber evidence="2">5.2.1.8</ecNumber>
    </recommendedName>
    <alternativeName>
        <fullName evidence="6">Rotamase D</fullName>
    </alternativeName>
</protein>
<evidence type="ECO:0000256" key="5">
    <source>
        <dbReference type="ARBA" id="ARBA00074451"/>
    </source>
</evidence>